<dbReference type="Gene3D" id="1.10.472.10">
    <property type="entry name" value="Cyclin-like"/>
    <property type="match status" value="1"/>
</dbReference>
<dbReference type="InterPro" id="IPR036915">
    <property type="entry name" value="Cyclin-like_sf"/>
</dbReference>
<dbReference type="Proteomes" id="UP000000689">
    <property type="component" value="Chromosome 1"/>
</dbReference>
<evidence type="ECO:0000313" key="4">
    <source>
        <dbReference type="EMBL" id="CCD22385.1"/>
    </source>
</evidence>
<keyword evidence="5" id="KW-1185">Reference proteome</keyword>
<dbReference type="AlphaFoldDB" id="G0W3J7"/>
<dbReference type="GO" id="GO:0019901">
    <property type="term" value="F:protein kinase binding"/>
    <property type="evidence" value="ECO:0007669"/>
    <property type="project" value="InterPro"/>
</dbReference>
<reference evidence="4 5" key="1">
    <citation type="journal article" date="2011" name="Proc. Natl. Acad. Sci. U.S.A.">
        <title>Evolutionary erosion of yeast sex chromosomes by mating-type switching accidents.</title>
        <authorList>
            <person name="Gordon J.L."/>
            <person name="Armisen D."/>
            <person name="Proux-Wera E."/>
            <person name="Oheigeartaigh S.S."/>
            <person name="Byrne K.P."/>
            <person name="Wolfe K.H."/>
        </authorList>
    </citation>
    <scope>NUCLEOTIDE SEQUENCE [LARGE SCALE GENOMIC DNA]</scope>
    <source>
        <strain evidence="5">ATCC 10597 / BCRC 20456 / CBS 421 / NBRC 0211 / NRRL Y-12639</strain>
    </source>
</reference>
<feature type="region of interest" description="Disordered" evidence="2">
    <location>
        <begin position="230"/>
        <end position="290"/>
    </location>
</feature>
<dbReference type="EMBL" id="HE580267">
    <property type="protein sequence ID" value="CCD22385.1"/>
    <property type="molecule type" value="Genomic_DNA"/>
</dbReference>
<dbReference type="eggNOG" id="KOG1674">
    <property type="taxonomic scope" value="Eukaryota"/>
</dbReference>
<name>G0W3J7_NAUDC</name>
<feature type="compositionally biased region" description="Polar residues" evidence="2">
    <location>
        <begin position="261"/>
        <end position="284"/>
    </location>
</feature>
<evidence type="ECO:0000259" key="3">
    <source>
        <dbReference type="SMART" id="SM00385"/>
    </source>
</evidence>
<dbReference type="InterPro" id="IPR013922">
    <property type="entry name" value="Cyclin_PHO80-like"/>
</dbReference>
<dbReference type="CDD" id="cd20557">
    <property type="entry name" value="CYCLIN_ScPCL1-like"/>
    <property type="match status" value="1"/>
</dbReference>
<dbReference type="OrthoDB" id="10250320at2759"/>
<dbReference type="PIRSF" id="PIRSF016511">
    <property type="entry name" value="Cyclin_Pcl"/>
    <property type="match status" value="1"/>
</dbReference>
<dbReference type="GeneID" id="11495536"/>
<protein>
    <recommendedName>
        <fullName evidence="3">Cyclin-like domain-containing protein</fullName>
    </recommendedName>
</protein>
<dbReference type="GO" id="GO:0032878">
    <property type="term" value="P:regulation of establishment or maintenance of cell polarity"/>
    <property type="evidence" value="ECO:0007669"/>
    <property type="project" value="EnsemblFungi"/>
</dbReference>
<dbReference type="InterPro" id="IPR006671">
    <property type="entry name" value="Cyclin_N"/>
</dbReference>
<dbReference type="GO" id="GO:0016538">
    <property type="term" value="F:cyclin-dependent protein serine/threonine kinase regulator activity"/>
    <property type="evidence" value="ECO:0007669"/>
    <property type="project" value="EnsemblFungi"/>
</dbReference>
<dbReference type="GO" id="GO:0000131">
    <property type="term" value="C:incipient cellular bud site"/>
    <property type="evidence" value="ECO:0007669"/>
    <property type="project" value="EnsemblFungi"/>
</dbReference>
<sequence length="330" mass="37585">MSDYEALLQFNKKSVSHEMVHFLATNTASIIQVKKGNNIVTTENGIPIEIPPLSNFIKNLVMHSNVQTPTLMATSVYLSKLRLIIPKNVYGMETTRHRIFLGCLILAAKTLNDSSPLNKHWTKYTDGLLHIREVNTIERELLEYFEWNVTITTSELIKCLSPFLQPIKEQIIKRQQQQNYMFFNAPTPGHLKEYISLTTRADSHSRSSSNVSIPSMTSMATVSTMDSIRTNRSTHNSNNNNNNKISTISESEEYSPIPTKRASNFNANPYNSPLSDKESQSSSPIKKYDVKPKVNKFQPIFTKLNTPYKSQDIPIQSTEKKTSWTSFFKP</sequence>
<dbReference type="STRING" id="1071378.G0W3J7"/>
<comment type="similarity">
    <text evidence="1">Belongs to the cyclin family.</text>
</comment>
<feature type="domain" description="Cyclin-like" evidence="3">
    <location>
        <begin position="55"/>
        <end position="143"/>
    </location>
</feature>
<accession>G0W3J7</accession>
<keyword evidence="1" id="KW-0195">Cyclin</keyword>
<evidence type="ECO:0000256" key="2">
    <source>
        <dbReference type="SAM" id="MobiDB-lite"/>
    </source>
</evidence>
<dbReference type="Pfam" id="PF00134">
    <property type="entry name" value="Cyclin_N"/>
    <property type="match status" value="1"/>
</dbReference>
<evidence type="ECO:0000313" key="5">
    <source>
        <dbReference type="Proteomes" id="UP000000689"/>
    </source>
</evidence>
<organism evidence="4 5">
    <name type="scientific">Naumovozyma dairenensis (strain ATCC 10597 / BCRC 20456 / CBS 421 / NBRC 0211 / NRRL Y-12639)</name>
    <name type="common">Saccharomyces dairenensis</name>
    <dbReference type="NCBI Taxonomy" id="1071378"/>
    <lineage>
        <taxon>Eukaryota</taxon>
        <taxon>Fungi</taxon>
        <taxon>Dikarya</taxon>
        <taxon>Ascomycota</taxon>
        <taxon>Saccharomycotina</taxon>
        <taxon>Saccharomycetes</taxon>
        <taxon>Saccharomycetales</taxon>
        <taxon>Saccharomycetaceae</taxon>
        <taxon>Naumovozyma</taxon>
    </lineage>
</organism>
<feature type="compositionally biased region" description="Low complexity" evidence="2">
    <location>
        <begin position="230"/>
        <end position="249"/>
    </location>
</feature>
<dbReference type="SMART" id="SM00385">
    <property type="entry name" value="CYCLIN"/>
    <property type="match status" value="1"/>
</dbReference>
<dbReference type="HOGENOM" id="CLU_018149_0_0_1"/>
<dbReference type="GO" id="GO:0005634">
    <property type="term" value="C:nucleus"/>
    <property type="evidence" value="ECO:0007669"/>
    <property type="project" value="TreeGrafter"/>
</dbReference>
<evidence type="ECO:0000256" key="1">
    <source>
        <dbReference type="RuleBase" id="RU000383"/>
    </source>
</evidence>
<dbReference type="PANTHER" id="PTHR15615:SF10">
    <property type="entry name" value="PHO85 CYCLIN-2-RELATED"/>
    <property type="match status" value="1"/>
</dbReference>
<dbReference type="InterPro" id="IPR012104">
    <property type="entry name" value="PHO85_cyclin_1/2/9"/>
</dbReference>
<dbReference type="InterPro" id="IPR013763">
    <property type="entry name" value="Cyclin-like_dom"/>
</dbReference>
<dbReference type="KEGG" id="ndi:NDAI_0A02270"/>
<gene>
    <name evidence="4" type="primary">NDAI0A02270</name>
    <name evidence="4" type="ordered locus">NDAI_0A02270</name>
</gene>
<dbReference type="SUPFAM" id="SSF47954">
    <property type="entry name" value="Cyclin-like"/>
    <property type="match status" value="1"/>
</dbReference>
<dbReference type="GO" id="GO:0006357">
    <property type="term" value="P:regulation of transcription by RNA polymerase II"/>
    <property type="evidence" value="ECO:0007669"/>
    <property type="project" value="EnsemblFungi"/>
</dbReference>
<dbReference type="GO" id="GO:0000307">
    <property type="term" value="C:cyclin-dependent protein kinase holoenzyme complex"/>
    <property type="evidence" value="ECO:0007669"/>
    <property type="project" value="EnsemblFungi"/>
</dbReference>
<dbReference type="GO" id="GO:0051726">
    <property type="term" value="P:regulation of cell cycle"/>
    <property type="evidence" value="ECO:0007669"/>
    <property type="project" value="InterPro"/>
</dbReference>
<dbReference type="RefSeq" id="XP_003667628.1">
    <property type="nucleotide sequence ID" value="XM_003667580.1"/>
</dbReference>
<dbReference type="GO" id="GO:0005935">
    <property type="term" value="C:cellular bud neck"/>
    <property type="evidence" value="ECO:0007669"/>
    <property type="project" value="EnsemblFungi"/>
</dbReference>
<dbReference type="OMA" id="SPMNKHW"/>
<proteinExistence type="inferred from homology"/>
<dbReference type="PANTHER" id="PTHR15615">
    <property type="match status" value="1"/>
</dbReference>
<dbReference type="GO" id="GO:0000082">
    <property type="term" value="P:G1/S transition of mitotic cell cycle"/>
    <property type="evidence" value="ECO:0007669"/>
    <property type="project" value="EnsemblFungi"/>
</dbReference>